<keyword evidence="1" id="KW-0472">Membrane</keyword>
<keyword evidence="1" id="KW-1133">Transmembrane helix</keyword>
<dbReference type="EMBL" id="CP151762">
    <property type="protein sequence ID" value="WZU62786.1"/>
    <property type="molecule type" value="Genomic_DNA"/>
</dbReference>
<accession>A0AAN0M724</accession>
<dbReference type="InterPro" id="IPR020169">
    <property type="entry name" value="Intrinsic_membrane_PufX"/>
</dbReference>
<keyword evidence="3" id="KW-1185">Reference proteome</keyword>
<gene>
    <name evidence="2" type="primary">pufX</name>
    <name evidence="2" type="ORF">AABB28_13015</name>
</gene>
<dbReference type="Gene3D" id="1.20.5.920">
    <property type="entry name" value="rhodobacter sphaeroides pufx membrane protein"/>
    <property type="match status" value="1"/>
</dbReference>
<evidence type="ECO:0000313" key="3">
    <source>
        <dbReference type="Proteomes" id="UP001451782"/>
    </source>
</evidence>
<sequence length="79" mass="8679">MMKNDNILEMSEKSRLTADITLLMLKGAGYAAIFVLAIWFVIAAMAFIGRILPEESRDTPDPINRSSLVIEAAPEVAQV</sequence>
<protein>
    <submittedName>
        <fullName evidence="2">RC-LH1 core complex protein PufX</fullName>
    </submittedName>
</protein>
<dbReference type="Proteomes" id="UP001451782">
    <property type="component" value="Chromosome"/>
</dbReference>
<feature type="transmembrane region" description="Helical" evidence="1">
    <location>
        <begin position="20"/>
        <end position="48"/>
    </location>
</feature>
<evidence type="ECO:0000256" key="1">
    <source>
        <dbReference type="SAM" id="Phobius"/>
    </source>
</evidence>
<reference evidence="2 3" key="1">
    <citation type="submission" date="2024-04" db="EMBL/GenBank/DDBJ databases">
        <title>Phylogenomic analyses of a clade within the roseobacter group suggest taxonomic reassignments of species of the genera Aestuariivita, Citreicella, Loktanella, Nautella, Pelagibaca, Ruegeria, Thalassobius, Thiobacimonas and Tropicibacter, and the proposal o.</title>
        <authorList>
            <person name="Jeon C.O."/>
        </authorList>
    </citation>
    <scope>NUCLEOTIDE SEQUENCE [LARGE SCALE GENOMIC DNA]</scope>
    <source>
        <strain evidence="2 3">G8-12</strain>
    </source>
</reference>
<evidence type="ECO:0000313" key="2">
    <source>
        <dbReference type="EMBL" id="WZU62786.1"/>
    </source>
</evidence>
<name>A0AAN0M724_9RHOB</name>
<proteinExistence type="predicted"/>
<dbReference type="Pfam" id="PF11511">
    <property type="entry name" value="RhodobacterPufX"/>
    <property type="match status" value="1"/>
</dbReference>
<keyword evidence="1" id="KW-0812">Transmembrane</keyword>
<dbReference type="AlphaFoldDB" id="A0AAN0M724"/>
<organism evidence="2 3">
    <name type="scientific">Yoonia algicola</name>
    <dbReference type="NCBI Taxonomy" id="3137368"/>
    <lineage>
        <taxon>Bacteria</taxon>
        <taxon>Pseudomonadati</taxon>
        <taxon>Pseudomonadota</taxon>
        <taxon>Alphaproteobacteria</taxon>
        <taxon>Rhodobacterales</taxon>
        <taxon>Paracoccaceae</taxon>
        <taxon>Yoonia</taxon>
    </lineage>
</organism>
<dbReference type="KEGG" id="yag:AABB28_13015"/>
<dbReference type="RefSeq" id="WP_110280655.1">
    <property type="nucleotide sequence ID" value="NZ_CP151762.1"/>
</dbReference>